<reference evidence="2 3" key="1">
    <citation type="submission" date="2014-03" db="EMBL/GenBank/DDBJ databases">
        <title>Genomics of Bifidobacteria.</title>
        <authorList>
            <person name="Ventura M."/>
            <person name="Milani C."/>
            <person name="Lugli G.A."/>
        </authorList>
    </citation>
    <scope>NUCLEOTIDE SEQUENCE [LARGE SCALE GENOMIC DNA]</scope>
    <source>
        <strain evidence="2 3">DSM 23968</strain>
    </source>
</reference>
<dbReference type="SMART" id="SM00257">
    <property type="entry name" value="LysM"/>
    <property type="match status" value="1"/>
</dbReference>
<dbReference type="SUPFAM" id="SSF54106">
    <property type="entry name" value="LysM domain"/>
    <property type="match status" value="1"/>
</dbReference>
<dbReference type="Pfam" id="PF01476">
    <property type="entry name" value="LysM"/>
    <property type="match status" value="1"/>
</dbReference>
<proteinExistence type="predicted"/>
<accession>A0A087DQT3</accession>
<sequence>MVRAMRRMVVLVMAMVAVWVVVGVFSSPKQATGASTPVEVTSYTVQPGQSLWTYAEMITPEGGDVSASVDELKRLNGMDGTQVRVGQRIIVPEEPDETGGER</sequence>
<keyword evidence="3" id="KW-1185">Reference proteome</keyword>
<dbReference type="CDD" id="cd00118">
    <property type="entry name" value="LysM"/>
    <property type="match status" value="1"/>
</dbReference>
<name>A0A087DQT3_9BIFI</name>
<evidence type="ECO:0000313" key="2">
    <source>
        <dbReference type="EMBL" id="KFI97883.1"/>
    </source>
</evidence>
<dbReference type="Gene3D" id="3.10.350.10">
    <property type="entry name" value="LysM domain"/>
    <property type="match status" value="1"/>
</dbReference>
<dbReference type="InterPro" id="IPR036779">
    <property type="entry name" value="LysM_dom_sf"/>
</dbReference>
<gene>
    <name evidence="2" type="ORF">BSTEL_0694</name>
</gene>
<protein>
    <submittedName>
        <fullName evidence="2">Peptidoglycan-binding protein</fullName>
    </submittedName>
</protein>
<dbReference type="eggNOG" id="COG1388">
    <property type="taxonomic scope" value="Bacteria"/>
</dbReference>
<dbReference type="Proteomes" id="UP000029004">
    <property type="component" value="Unassembled WGS sequence"/>
</dbReference>
<feature type="domain" description="LysM" evidence="1">
    <location>
        <begin position="41"/>
        <end position="91"/>
    </location>
</feature>
<dbReference type="PROSITE" id="PS51782">
    <property type="entry name" value="LYSM"/>
    <property type="match status" value="1"/>
</dbReference>
<dbReference type="STRING" id="762211.BSTEL_0694"/>
<evidence type="ECO:0000259" key="1">
    <source>
        <dbReference type="PROSITE" id="PS51782"/>
    </source>
</evidence>
<organism evidence="2 3">
    <name type="scientific">Bifidobacterium stellenboschense</name>
    <dbReference type="NCBI Taxonomy" id="762211"/>
    <lineage>
        <taxon>Bacteria</taxon>
        <taxon>Bacillati</taxon>
        <taxon>Actinomycetota</taxon>
        <taxon>Actinomycetes</taxon>
        <taxon>Bifidobacteriales</taxon>
        <taxon>Bifidobacteriaceae</taxon>
        <taxon>Bifidobacterium</taxon>
    </lineage>
</organism>
<evidence type="ECO:0000313" key="3">
    <source>
        <dbReference type="Proteomes" id="UP000029004"/>
    </source>
</evidence>
<dbReference type="AlphaFoldDB" id="A0A087DQT3"/>
<comment type="caution">
    <text evidence="2">The sequence shown here is derived from an EMBL/GenBank/DDBJ whole genome shotgun (WGS) entry which is preliminary data.</text>
</comment>
<dbReference type="EMBL" id="JGZP01000011">
    <property type="protein sequence ID" value="KFI97883.1"/>
    <property type="molecule type" value="Genomic_DNA"/>
</dbReference>
<dbReference type="InterPro" id="IPR018392">
    <property type="entry name" value="LysM"/>
</dbReference>